<sequence>MKISEAKELRGFILSMCKVNYPHGCSEQLVQITVSENDFSASPALLAGHFEYLEEKGYVRVEESRNDKLGISRRVIYITAKGIDLLEGNIPPDPGILLPVWSD</sequence>
<dbReference type="EMBL" id="CP046244">
    <property type="protein sequence ID" value="QGP91694.1"/>
    <property type="molecule type" value="Genomic_DNA"/>
</dbReference>
<proteinExistence type="predicted"/>
<reference evidence="1 2" key="1">
    <citation type="submission" date="2019-11" db="EMBL/GenBank/DDBJ databases">
        <title>Genome sequence of Moorella glycerini DSM11254.</title>
        <authorList>
            <person name="Poehlein A."/>
            <person name="Boeer T."/>
            <person name="Daniel R."/>
        </authorList>
    </citation>
    <scope>NUCLEOTIDE SEQUENCE [LARGE SCALE GENOMIC DNA]</scope>
    <source>
        <strain evidence="1 2">DSM 11254</strain>
    </source>
</reference>
<dbReference type="AlphaFoldDB" id="A0A6I5ZNZ4"/>
<dbReference type="OrthoDB" id="1684951at2"/>
<evidence type="ECO:0000313" key="1">
    <source>
        <dbReference type="EMBL" id="QGP91694.1"/>
    </source>
</evidence>
<dbReference type="InterPro" id="IPR036390">
    <property type="entry name" value="WH_DNA-bd_sf"/>
</dbReference>
<keyword evidence="2" id="KW-1185">Reference proteome</keyword>
<dbReference type="RefSeq" id="WP_156272334.1">
    <property type="nucleotide sequence ID" value="NZ_CP046244.1"/>
</dbReference>
<organism evidence="1 2">
    <name type="scientific">Neomoorella glycerini</name>
    <dbReference type="NCBI Taxonomy" id="55779"/>
    <lineage>
        <taxon>Bacteria</taxon>
        <taxon>Bacillati</taxon>
        <taxon>Bacillota</taxon>
        <taxon>Clostridia</taxon>
        <taxon>Neomoorellales</taxon>
        <taxon>Neomoorellaceae</taxon>
        <taxon>Neomoorella</taxon>
    </lineage>
</organism>
<protein>
    <recommendedName>
        <fullName evidence="3">Winged helix-turn-helix DNA-binding domain</fullName>
    </recommendedName>
</protein>
<gene>
    <name evidence="1" type="ORF">MGLY_10360</name>
</gene>
<evidence type="ECO:0000313" key="2">
    <source>
        <dbReference type="Proteomes" id="UP000425916"/>
    </source>
</evidence>
<dbReference type="Proteomes" id="UP000425916">
    <property type="component" value="Chromosome"/>
</dbReference>
<evidence type="ECO:0008006" key="3">
    <source>
        <dbReference type="Google" id="ProtNLM"/>
    </source>
</evidence>
<accession>A0A6I5ZNZ4</accession>
<name>A0A6I5ZNZ4_9FIRM</name>
<dbReference type="SUPFAM" id="SSF46785">
    <property type="entry name" value="Winged helix' DNA-binding domain"/>
    <property type="match status" value="1"/>
</dbReference>